<protein>
    <submittedName>
        <fullName evidence="3">ATP-binding protein</fullName>
    </submittedName>
</protein>
<evidence type="ECO:0000313" key="4">
    <source>
        <dbReference type="Proteomes" id="UP001227162"/>
    </source>
</evidence>
<gene>
    <name evidence="3" type="ORF">NOI20_08820</name>
</gene>
<keyword evidence="1" id="KW-0418">Kinase</keyword>
<dbReference type="AlphaFoldDB" id="A0AAJ1U5X9"/>
<dbReference type="InterPro" id="IPR003594">
    <property type="entry name" value="HATPase_dom"/>
</dbReference>
<dbReference type="GO" id="GO:0004674">
    <property type="term" value="F:protein serine/threonine kinase activity"/>
    <property type="evidence" value="ECO:0007669"/>
    <property type="project" value="UniProtKB-KW"/>
</dbReference>
<keyword evidence="3" id="KW-0547">Nucleotide-binding</keyword>
<keyword evidence="4" id="KW-1185">Reference proteome</keyword>
<sequence>MIELVLGEVLNNVVEHAYGPVTNGQIEVECALGEGALVFVVRDFGREMPEGQLPEGLPIDIHRLREEDLPEGGFGWFLVRALVRGLEYRREAGCNTLSFTIPIADCKRGGLRADPAQSSG</sequence>
<dbReference type="PANTHER" id="PTHR35526">
    <property type="entry name" value="ANTI-SIGMA-F FACTOR RSBW-RELATED"/>
    <property type="match status" value="1"/>
</dbReference>
<dbReference type="Pfam" id="PF13581">
    <property type="entry name" value="HATPase_c_2"/>
    <property type="match status" value="1"/>
</dbReference>
<reference evidence="3" key="2">
    <citation type="submission" date="2023-04" db="EMBL/GenBank/DDBJ databases">
        <title>'Rhodoalgimonas zhirmunskyi' gen. nov., isolated from a red alga.</title>
        <authorList>
            <person name="Nedashkovskaya O.I."/>
            <person name="Otstavnykh N.Y."/>
            <person name="Bystritskaya E.P."/>
            <person name="Balabanova L.A."/>
            <person name="Isaeva M.P."/>
        </authorList>
    </citation>
    <scope>NUCLEOTIDE SEQUENCE</scope>
    <source>
        <strain evidence="3">10Alg 79</strain>
    </source>
</reference>
<dbReference type="Proteomes" id="UP001227162">
    <property type="component" value="Unassembled WGS sequence"/>
</dbReference>
<dbReference type="InterPro" id="IPR050267">
    <property type="entry name" value="Anti-sigma-factor_SerPK"/>
</dbReference>
<dbReference type="InterPro" id="IPR036890">
    <property type="entry name" value="HATPase_C_sf"/>
</dbReference>
<dbReference type="Gene3D" id="3.30.565.10">
    <property type="entry name" value="Histidine kinase-like ATPase, C-terminal domain"/>
    <property type="match status" value="1"/>
</dbReference>
<proteinExistence type="predicted"/>
<evidence type="ECO:0000256" key="1">
    <source>
        <dbReference type="ARBA" id="ARBA00022527"/>
    </source>
</evidence>
<reference evidence="3" key="1">
    <citation type="submission" date="2022-07" db="EMBL/GenBank/DDBJ databases">
        <authorList>
            <person name="Otstavnykh N."/>
            <person name="Isaeva M."/>
            <person name="Bystritskaya E."/>
        </authorList>
    </citation>
    <scope>NUCLEOTIDE SEQUENCE</scope>
    <source>
        <strain evidence="3">10Alg 79</strain>
    </source>
</reference>
<dbReference type="CDD" id="cd16936">
    <property type="entry name" value="HATPase_RsbW-like"/>
    <property type="match status" value="1"/>
</dbReference>
<name>A0AAJ1U5X9_9RHOB</name>
<evidence type="ECO:0000259" key="2">
    <source>
        <dbReference type="Pfam" id="PF13581"/>
    </source>
</evidence>
<evidence type="ECO:0000313" key="3">
    <source>
        <dbReference type="EMBL" id="MDQ2094210.1"/>
    </source>
</evidence>
<organism evidence="3 4">
    <name type="scientific">Rhodalgimonas zhirmunskyi</name>
    <dbReference type="NCBI Taxonomy" id="2964767"/>
    <lineage>
        <taxon>Bacteria</taxon>
        <taxon>Pseudomonadati</taxon>
        <taxon>Pseudomonadota</taxon>
        <taxon>Alphaproteobacteria</taxon>
        <taxon>Rhodobacterales</taxon>
        <taxon>Roseobacteraceae</taxon>
        <taxon>Rhodalgimonas</taxon>
    </lineage>
</organism>
<keyword evidence="3" id="KW-0067">ATP-binding</keyword>
<dbReference type="EMBL" id="JANFFA010000002">
    <property type="protein sequence ID" value="MDQ2094210.1"/>
    <property type="molecule type" value="Genomic_DNA"/>
</dbReference>
<dbReference type="PANTHER" id="PTHR35526:SF3">
    <property type="entry name" value="ANTI-SIGMA-F FACTOR RSBW"/>
    <property type="match status" value="1"/>
</dbReference>
<keyword evidence="1" id="KW-0723">Serine/threonine-protein kinase</keyword>
<keyword evidence="1" id="KW-0808">Transferase</keyword>
<feature type="domain" description="Histidine kinase/HSP90-like ATPase" evidence="2">
    <location>
        <begin position="2"/>
        <end position="100"/>
    </location>
</feature>
<dbReference type="GO" id="GO:0005524">
    <property type="term" value="F:ATP binding"/>
    <property type="evidence" value="ECO:0007669"/>
    <property type="project" value="UniProtKB-KW"/>
</dbReference>
<accession>A0AAJ1U5X9</accession>
<comment type="caution">
    <text evidence="3">The sequence shown here is derived from an EMBL/GenBank/DDBJ whole genome shotgun (WGS) entry which is preliminary data.</text>
</comment>
<dbReference type="SUPFAM" id="SSF55874">
    <property type="entry name" value="ATPase domain of HSP90 chaperone/DNA topoisomerase II/histidine kinase"/>
    <property type="match status" value="1"/>
</dbReference>